<feature type="non-terminal residue" evidence="12">
    <location>
        <position position="1"/>
    </location>
</feature>
<keyword evidence="13" id="KW-1185">Reference proteome</keyword>
<evidence type="ECO:0000256" key="5">
    <source>
        <dbReference type="ARBA" id="ARBA00021915"/>
    </source>
</evidence>
<keyword evidence="8" id="KW-0411">Iron-sulfur</keyword>
<dbReference type="InterPro" id="IPR042264">
    <property type="entry name" value="DPH1/DPH2_2"/>
</dbReference>
<proteinExistence type="inferred from homology"/>
<evidence type="ECO:0000256" key="3">
    <source>
        <dbReference type="ARBA" id="ARBA00006179"/>
    </source>
</evidence>
<protein>
    <recommendedName>
        <fullName evidence="5">2-(3-amino-3-carboxypropyl)histidine synthase subunit 1</fullName>
    </recommendedName>
    <alternativeName>
        <fullName evidence="10">Diphthamide biosynthesis protein 1</fullName>
    </alternativeName>
    <alternativeName>
        <fullName evidence="11">Diphtheria toxin resistance protein 1</fullName>
    </alternativeName>
    <alternativeName>
        <fullName evidence="9">S-adenosyl-L-methionine:L-histidine 3-amino-3-carboxypropyltransferase 1</fullName>
    </alternativeName>
</protein>
<dbReference type="PANTHER" id="PTHR10762:SF1">
    <property type="entry name" value="2-(3-AMINO-3-CARBOXYPROPYL)HISTIDINE SYNTHASE SUBUNIT 1"/>
    <property type="match status" value="1"/>
</dbReference>
<evidence type="ECO:0000256" key="2">
    <source>
        <dbReference type="ARBA" id="ARBA00005156"/>
    </source>
</evidence>
<evidence type="ECO:0000256" key="6">
    <source>
        <dbReference type="ARBA" id="ARBA00022723"/>
    </source>
</evidence>
<dbReference type="Pfam" id="PF01866">
    <property type="entry name" value="Diphthamide_syn"/>
    <property type="match status" value="1"/>
</dbReference>
<dbReference type="PANTHER" id="PTHR10762">
    <property type="entry name" value="DIPHTHAMIDE BIOSYNTHESIS PROTEIN"/>
    <property type="match status" value="1"/>
</dbReference>
<dbReference type="Proteomes" id="UP000759131">
    <property type="component" value="Unassembled WGS sequence"/>
</dbReference>
<comment type="similarity">
    <text evidence="3">Belongs to the DPH1/DPH2 family. DPH2 subfamily.</text>
</comment>
<dbReference type="InterPro" id="IPR042265">
    <property type="entry name" value="DPH1/DPH2_3"/>
</dbReference>
<dbReference type="AlphaFoldDB" id="A0A7R9L513"/>
<dbReference type="SFLD" id="SFLDS00032">
    <property type="entry name" value="Radical_SAM_3-amino-3-carboxyp"/>
    <property type="match status" value="1"/>
</dbReference>
<evidence type="ECO:0000313" key="13">
    <source>
        <dbReference type="Proteomes" id="UP000759131"/>
    </source>
</evidence>
<sequence>IDVDHLYELITKYFTGTVAIIGTIQFNTAVHQLSRKINKTGTVSATNQGVSGSLTQATNGTNLSGKDVFHFGSSLSAAVPQIKPLSAGEVLGCTSPIIKYAQTVIYIGDGRFHLESAMIRNPTLEFHKYCPFSRKLSKEFYDFDKMKTIREAEIKKAMKGKSFGIILGTLGRQGNKQIFKNLVEYLGKNYRVYKIVVEEINEHILDSFDFVDSFVQVGCPRLSIDWGHNYKKPLLSPFEVYYQGGEYNMDYYSNEGYGPWKNYNNTGCNEKL</sequence>
<accession>A0A7R9L513</accession>
<dbReference type="PIRSF" id="PIRSF004967">
    <property type="entry name" value="DPH1"/>
    <property type="match status" value="1"/>
</dbReference>
<dbReference type="Gene3D" id="3.40.50.11860">
    <property type="entry name" value="Diphthamide synthesis DPH1/DPH2 domain 3"/>
    <property type="match status" value="1"/>
</dbReference>
<dbReference type="InterPro" id="IPR016435">
    <property type="entry name" value="DPH1/DPH2"/>
</dbReference>
<dbReference type="FunFam" id="3.40.50.11860:FF:000001">
    <property type="entry name" value="2-(3-amino-3-carboxypropyl)histidine synthase subunit 2"/>
    <property type="match status" value="1"/>
</dbReference>
<dbReference type="GO" id="GO:0046872">
    <property type="term" value="F:metal ion binding"/>
    <property type="evidence" value="ECO:0007669"/>
    <property type="project" value="UniProtKB-KW"/>
</dbReference>
<dbReference type="GO" id="GO:0090560">
    <property type="term" value="F:2-(3-amino-3-carboxypropyl)histidine synthase activity"/>
    <property type="evidence" value="ECO:0007669"/>
    <property type="project" value="InterPro"/>
</dbReference>
<evidence type="ECO:0000313" key="12">
    <source>
        <dbReference type="EMBL" id="CAD7635044.1"/>
    </source>
</evidence>
<evidence type="ECO:0000256" key="10">
    <source>
        <dbReference type="ARBA" id="ARBA00032574"/>
    </source>
</evidence>
<evidence type="ECO:0000256" key="9">
    <source>
        <dbReference type="ARBA" id="ARBA00031690"/>
    </source>
</evidence>
<dbReference type="Gene3D" id="3.40.50.11850">
    <property type="entry name" value="Diphthamide synthesis DPH1/DPH2 domain 2"/>
    <property type="match status" value="1"/>
</dbReference>
<evidence type="ECO:0000256" key="7">
    <source>
        <dbReference type="ARBA" id="ARBA00023004"/>
    </source>
</evidence>
<comment type="pathway">
    <text evidence="2">Protein modification; peptidyl-diphthamide biosynthesis.</text>
</comment>
<evidence type="ECO:0000256" key="11">
    <source>
        <dbReference type="ARBA" id="ARBA00032789"/>
    </source>
</evidence>
<gene>
    <name evidence="12" type="ORF">OSB1V03_LOCUS15436</name>
</gene>
<evidence type="ECO:0000256" key="8">
    <source>
        <dbReference type="ARBA" id="ARBA00023014"/>
    </source>
</evidence>
<comment type="cofactor">
    <cofactor evidence="1">
        <name>[4Fe-4S] cluster</name>
        <dbReference type="ChEBI" id="CHEBI:49883"/>
    </cofactor>
</comment>
<dbReference type="InterPro" id="IPR035435">
    <property type="entry name" value="DPH1/DPH2_euk_archaea"/>
</dbReference>
<keyword evidence="6" id="KW-0479">Metal-binding</keyword>
<feature type="non-terminal residue" evidence="12">
    <location>
        <position position="272"/>
    </location>
</feature>
<keyword evidence="7" id="KW-0408">Iron</keyword>
<dbReference type="GO" id="GO:0017183">
    <property type="term" value="P:protein histidyl modification to diphthamide"/>
    <property type="evidence" value="ECO:0007669"/>
    <property type="project" value="InterPro"/>
</dbReference>
<dbReference type="EMBL" id="OC870500">
    <property type="protein sequence ID" value="CAD7635044.1"/>
    <property type="molecule type" value="Genomic_DNA"/>
</dbReference>
<reference evidence="12" key="1">
    <citation type="submission" date="2020-11" db="EMBL/GenBank/DDBJ databases">
        <authorList>
            <person name="Tran Van P."/>
        </authorList>
    </citation>
    <scope>NUCLEOTIDE SEQUENCE</scope>
</reference>
<evidence type="ECO:0000256" key="1">
    <source>
        <dbReference type="ARBA" id="ARBA00001966"/>
    </source>
</evidence>
<dbReference type="EMBL" id="CAJPIZ010015925">
    <property type="protein sequence ID" value="CAG2115474.1"/>
    <property type="molecule type" value="Genomic_DNA"/>
</dbReference>
<dbReference type="GO" id="GO:0051536">
    <property type="term" value="F:iron-sulfur cluster binding"/>
    <property type="evidence" value="ECO:0007669"/>
    <property type="project" value="UniProtKB-KW"/>
</dbReference>
<comment type="similarity">
    <text evidence="4">Belongs to the DPH1/DPH2 family. DPH1 subfamily.</text>
</comment>
<dbReference type="OrthoDB" id="1649088at2759"/>
<dbReference type="NCBIfam" id="TIGR00322">
    <property type="entry name" value="diphth2_R"/>
    <property type="match status" value="1"/>
</dbReference>
<name>A0A7R9L513_9ACAR</name>
<organism evidence="12">
    <name type="scientific">Medioppia subpectinata</name>
    <dbReference type="NCBI Taxonomy" id="1979941"/>
    <lineage>
        <taxon>Eukaryota</taxon>
        <taxon>Metazoa</taxon>
        <taxon>Ecdysozoa</taxon>
        <taxon>Arthropoda</taxon>
        <taxon>Chelicerata</taxon>
        <taxon>Arachnida</taxon>
        <taxon>Acari</taxon>
        <taxon>Acariformes</taxon>
        <taxon>Sarcoptiformes</taxon>
        <taxon>Oribatida</taxon>
        <taxon>Brachypylina</taxon>
        <taxon>Oppioidea</taxon>
        <taxon>Oppiidae</taxon>
        <taxon>Medioppia</taxon>
    </lineage>
</organism>
<evidence type="ECO:0000256" key="4">
    <source>
        <dbReference type="ARBA" id="ARBA00010173"/>
    </source>
</evidence>